<proteinExistence type="predicted"/>
<dbReference type="PANTHER" id="PTHR30204:SF93">
    <property type="entry name" value="HTH MERR-TYPE DOMAIN-CONTAINING PROTEIN"/>
    <property type="match status" value="1"/>
</dbReference>
<dbReference type="PRINTS" id="PR00040">
    <property type="entry name" value="HTHMERR"/>
</dbReference>
<dbReference type="PANTHER" id="PTHR30204">
    <property type="entry name" value="REDOX-CYCLING DRUG-SENSING TRANSCRIPTIONAL ACTIVATOR SOXR"/>
    <property type="match status" value="1"/>
</dbReference>
<evidence type="ECO:0000313" key="4">
    <source>
        <dbReference type="EMBL" id="RDI46421.1"/>
    </source>
</evidence>
<evidence type="ECO:0000259" key="3">
    <source>
        <dbReference type="PROSITE" id="PS50937"/>
    </source>
</evidence>
<dbReference type="GO" id="GO:0003700">
    <property type="term" value="F:DNA-binding transcription factor activity"/>
    <property type="evidence" value="ECO:0007669"/>
    <property type="project" value="InterPro"/>
</dbReference>
<dbReference type="InterPro" id="IPR000551">
    <property type="entry name" value="MerR-type_HTH_dom"/>
</dbReference>
<keyword evidence="1" id="KW-0238">DNA-binding</keyword>
<accession>A0A370GSE0</accession>
<dbReference type="OrthoDB" id="3830374at2"/>
<sequence>MREVEFTVESLAARAGVPTSTVRMYQTKGLLHAPRRAGRTARYDTSHLERMELVQRLQDRGFSLASIAALLAARAQGASVADLLALPGGPEDWVPLGLREIRTVIKAKDLRPALLRKATRLGLIRWQRGRPQARRWALASGLRVAELDIPVTDVLDQFARLRARTDEIAADFAEVFERTLWPRIQQGSTEADQLDQVRALLEELTGIAEGVAVGALRESMRDLAERFAARHELLPAEGEAPAWADRPVPVLSERLLEPSSADDDAVDRYLNAEDRS</sequence>
<gene>
    <name evidence="4" type="ORF">DFR68_111180</name>
</gene>
<dbReference type="GO" id="GO:0003677">
    <property type="term" value="F:DNA binding"/>
    <property type="evidence" value="ECO:0007669"/>
    <property type="project" value="UniProtKB-KW"/>
</dbReference>
<dbReference type="AlphaFoldDB" id="A0A370GSE0"/>
<feature type="compositionally biased region" description="Basic and acidic residues" evidence="2">
    <location>
        <begin position="266"/>
        <end position="276"/>
    </location>
</feature>
<feature type="domain" description="HTH merR-type" evidence="3">
    <location>
        <begin position="5"/>
        <end position="73"/>
    </location>
</feature>
<dbReference type="SMART" id="SM00422">
    <property type="entry name" value="HTH_MERR"/>
    <property type="match status" value="1"/>
</dbReference>
<protein>
    <submittedName>
        <fullName evidence="4">MerR-like DNA binding protein</fullName>
    </submittedName>
</protein>
<dbReference type="EMBL" id="QQAZ01000011">
    <property type="protein sequence ID" value="RDI46421.1"/>
    <property type="molecule type" value="Genomic_DNA"/>
</dbReference>
<dbReference type="Gene3D" id="1.10.1660.10">
    <property type="match status" value="1"/>
</dbReference>
<dbReference type="SUPFAM" id="SSF46955">
    <property type="entry name" value="Putative DNA-binding domain"/>
    <property type="match status" value="1"/>
</dbReference>
<organism evidence="4 5">
    <name type="scientific">Nocardia mexicana</name>
    <dbReference type="NCBI Taxonomy" id="279262"/>
    <lineage>
        <taxon>Bacteria</taxon>
        <taxon>Bacillati</taxon>
        <taxon>Actinomycetota</taxon>
        <taxon>Actinomycetes</taxon>
        <taxon>Mycobacteriales</taxon>
        <taxon>Nocardiaceae</taxon>
        <taxon>Nocardia</taxon>
    </lineage>
</organism>
<evidence type="ECO:0000313" key="5">
    <source>
        <dbReference type="Proteomes" id="UP000255355"/>
    </source>
</evidence>
<dbReference type="PROSITE" id="PS50937">
    <property type="entry name" value="HTH_MERR_2"/>
    <property type="match status" value="1"/>
</dbReference>
<dbReference type="Proteomes" id="UP000255355">
    <property type="component" value="Unassembled WGS sequence"/>
</dbReference>
<dbReference type="Pfam" id="PF13411">
    <property type="entry name" value="MerR_1"/>
    <property type="match status" value="1"/>
</dbReference>
<dbReference type="STRING" id="1210089.GCA_001613165_02968"/>
<feature type="region of interest" description="Disordered" evidence="2">
    <location>
        <begin position="254"/>
        <end position="276"/>
    </location>
</feature>
<reference evidence="4 5" key="1">
    <citation type="submission" date="2018-07" db="EMBL/GenBank/DDBJ databases">
        <title>Genomic Encyclopedia of Type Strains, Phase IV (KMG-IV): sequencing the most valuable type-strain genomes for metagenomic binning, comparative biology and taxonomic classification.</title>
        <authorList>
            <person name="Goeker M."/>
        </authorList>
    </citation>
    <scope>NUCLEOTIDE SEQUENCE [LARGE SCALE GENOMIC DNA]</scope>
    <source>
        <strain evidence="4 5">DSM 44952</strain>
    </source>
</reference>
<dbReference type="InterPro" id="IPR047057">
    <property type="entry name" value="MerR_fam"/>
</dbReference>
<dbReference type="InterPro" id="IPR009061">
    <property type="entry name" value="DNA-bd_dom_put_sf"/>
</dbReference>
<dbReference type="RefSeq" id="WP_068019699.1">
    <property type="nucleotide sequence ID" value="NZ_QQAZ01000011.1"/>
</dbReference>
<keyword evidence="5" id="KW-1185">Reference proteome</keyword>
<comment type="caution">
    <text evidence="4">The sequence shown here is derived from an EMBL/GenBank/DDBJ whole genome shotgun (WGS) entry which is preliminary data.</text>
</comment>
<evidence type="ECO:0000256" key="2">
    <source>
        <dbReference type="SAM" id="MobiDB-lite"/>
    </source>
</evidence>
<evidence type="ECO:0000256" key="1">
    <source>
        <dbReference type="ARBA" id="ARBA00023125"/>
    </source>
</evidence>
<name>A0A370GSE0_9NOCA</name>